<dbReference type="GO" id="GO:0004806">
    <property type="term" value="F:triacylglycerol lipase activity"/>
    <property type="evidence" value="ECO:0007669"/>
    <property type="project" value="InterPro"/>
</dbReference>
<accession>A0A5J5BFP4</accession>
<dbReference type="PANTHER" id="PTHR46086:SF3">
    <property type="entry name" value="TRIACYLGLYCEROL LIPASE OBL1"/>
    <property type="match status" value="1"/>
</dbReference>
<feature type="compositionally biased region" description="Basic and acidic residues" evidence="1">
    <location>
        <begin position="311"/>
        <end position="324"/>
    </location>
</feature>
<evidence type="ECO:0000313" key="2">
    <source>
        <dbReference type="EMBL" id="KAA8541564.1"/>
    </source>
</evidence>
<reference evidence="2 3" key="1">
    <citation type="submission" date="2019-09" db="EMBL/GenBank/DDBJ databases">
        <title>A chromosome-level genome assembly of the Chinese tupelo Nyssa sinensis.</title>
        <authorList>
            <person name="Yang X."/>
            <person name="Kang M."/>
            <person name="Yang Y."/>
            <person name="Xiong H."/>
            <person name="Wang M."/>
            <person name="Zhang Z."/>
            <person name="Wang Z."/>
            <person name="Wu H."/>
            <person name="Ma T."/>
            <person name="Liu J."/>
            <person name="Xi Z."/>
        </authorList>
    </citation>
    <scope>NUCLEOTIDE SEQUENCE [LARGE SCALE GENOMIC DNA]</scope>
    <source>
        <strain evidence="2">J267</strain>
        <tissue evidence="2">Leaf</tissue>
    </source>
</reference>
<organism evidence="2 3">
    <name type="scientific">Nyssa sinensis</name>
    <dbReference type="NCBI Taxonomy" id="561372"/>
    <lineage>
        <taxon>Eukaryota</taxon>
        <taxon>Viridiplantae</taxon>
        <taxon>Streptophyta</taxon>
        <taxon>Embryophyta</taxon>
        <taxon>Tracheophyta</taxon>
        <taxon>Spermatophyta</taxon>
        <taxon>Magnoliopsida</taxon>
        <taxon>eudicotyledons</taxon>
        <taxon>Gunneridae</taxon>
        <taxon>Pentapetalae</taxon>
        <taxon>asterids</taxon>
        <taxon>Cornales</taxon>
        <taxon>Nyssaceae</taxon>
        <taxon>Nyssa</taxon>
    </lineage>
</organism>
<dbReference type="Gene3D" id="3.40.50.1820">
    <property type="entry name" value="alpha/beta hydrolase"/>
    <property type="match status" value="1"/>
</dbReference>
<evidence type="ECO:0000313" key="3">
    <source>
        <dbReference type="Proteomes" id="UP000325577"/>
    </source>
</evidence>
<feature type="region of interest" description="Disordered" evidence="1">
    <location>
        <begin position="298"/>
        <end position="324"/>
    </location>
</feature>
<dbReference type="SUPFAM" id="SSF53474">
    <property type="entry name" value="alpha/beta-Hydrolases"/>
    <property type="match status" value="1"/>
</dbReference>
<dbReference type="AlphaFoldDB" id="A0A5J5BFP4"/>
<gene>
    <name evidence="2" type="ORF">F0562_022716</name>
</gene>
<dbReference type="EMBL" id="CM018035">
    <property type="protein sequence ID" value="KAA8541564.1"/>
    <property type="molecule type" value="Genomic_DNA"/>
</dbReference>
<dbReference type="PANTHER" id="PTHR46086">
    <property type="entry name" value="ALPHA/BETA-HYDROLASES SUPERFAMILY PROTEIN"/>
    <property type="match status" value="1"/>
</dbReference>
<evidence type="ECO:0000256" key="1">
    <source>
        <dbReference type="SAM" id="MobiDB-lite"/>
    </source>
</evidence>
<protein>
    <submittedName>
        <fullName evidence="2">Uncharacterized protein</fullName>
    </submittedName>
</protein>
<dbReference type="InterPro" id="IPR044819">
    <property type="entry name" value="OBL-like"/>
</dbReference>
<dbReference type="GO" id="GO:0006629">
    <property type="term" value="P:lipid metabolic process"/>
    <property type="evidence" value="ECO:0007669"/>
    <property type="project" value="InterPro"/>
</dbReference>
<keyword evidence="3" id="KW-1185">Reference proteome</keyword>
<name>A0A5J5BFP4_9ASTE</name>
<sequence>MAFEYNQTSSESFRYLIFRPENGGIGDLFRFLVLSNKASGAKFLESSDHDFVAEALLGGGGVTPDHRWVIFVSIIVRKIIALFGKPMEWTGYIVEFLLNLLSENGNLLGLLYNLLHGKVVMPRRDSETFVSAIGHLDGRIDLYKSNLLMEEISEPASGQRIIRVEIGDRALMDLCMIASKLAYENASVVRNVVNHHWKMHFVDFYNCWNDYQKERSTQVFILCDKPKDANLILISFRGTEPFDADDWCTDFDYSWYEIPKLGKVHMGFLEALGLGSRVDTSTFQELLQVKNTKINSSTAVDVTTGPTHAAEGGRDKPSDSRRAG</sequence>
<dbReference type="OrthoDB" id="438440at2759"/>
<proteinExistence type="predicted"/>
<dbReference type="InterPro" id="IPR029058">
    <property type="entry name" value="AB_hydrolase_fold"/>
</dbReference>
<dbReference type="Proteomes" id="UP000325577">
    <property type="component" value="Linkage Group LG12"/>
</dbReference>